<proteinExistence type="inferred from homology"/>
<dbReference type="UniPathway" id="UPA00588">
    <property type="reaction ID" value="UER00649"/>
</dbReference>
<dbReference type="HAMAP" id="MF_00235">
    <property type="entry name" value="Adenylate_kinase_Adk"/>
    <property type="match status" value="1"/>
</dbReference>
<comment type="similarity">
    <text evidence="5 6">Belongs to the adenylate kinase family.</text>
</comment>
<evidence type="ECO:0000313" key="8">
    <source>
        <dbReference type="EMBL" id="PCI76332.1"/>
    </source>
</evidence>
<keyword evidence="4 5" id="KW-0418">Kinase</keyword>
<feature type="binding site" evidence="5">
    <location>
        <begin position="25"/>
        <end position="30"/>
    </location>
    <ligand>
        <name>ATP</name>
        <dbReference type="ChEBI" id="CHEBI:30616"/>
    </ligand>
</feature>
<organism evidence="8 9">
    <name type="scientific">Aerophobetes bacterium</name>
    <dbReference type="NCBI Taxonomy" id="2030807"/>
    <lineage>
        <taxon>Bacteria</taxon>
        <taxon>Candidatus Aerophobota</taxon>
    </lineage>
</organism>
<dbReference type="AlphaFoldDB" id="A0A2A4X0V3"/>
<feature type="binding site" evidence="5">
    <location>
        <position position="162"/>
    </location>
    <ligand>
        <name>AMP</name>
        <dbReference type="ChEBI" id="CHEBI:456215"/>
    </ligand>
</feature>
<keyword evidence="5 7" id="KW-0067">ATP-binding</keyword>
<gene>
    <name evidence="5" type="primary">adk</name>
    <name evidence="8" type="ORF">COB21_04545</name>
</gene>
<dbReference type="InterPro" id="IPR000850">
    <property type="entry name" value="Adenylat/UMP-CMP_kin"/>
</dbReference>
<comment type="caution">
    <text evidence="5">Lacks conserved residue(s) required for the propagation of feature annotation.</text>
</comment>
<dbReference type="GO" id="GO:0044209">
    <property type="term" value="P:AMP salvage"/>
    <property type="evidence" value="ECO:0007669"/>
    <property type="project" value="UniProtKB-UniRule"/>
</dbReference>
<comment type="caution">
    <text evidence="8">The sequence shown here is derived from an EMBL/GenBank/DDBJ whole genome shotgun (WGS) entry which is preliminary data.</text>
</comment>
<evidence type="ECO:0000256" key="4">
    <source>
        <dbReference type="ARBA" id="ARBA00022777"/>
    </source>
</evidence>
<evidence type="ECO:0000256" key="5">
    <source>
        <dbReference type="HAMAP-Rule" id="MF_00235"/>
    </source>
</evidence>
<keyword evidence="3 5" id="KW-0547">Nucleotide-binding</keyword>
<feature type="binding site" evidence="5">
    <location>
        <position position="51"/>
    </location>
    <ligand>
        <name>AMP</name>
        <dbReference type="ChEBI" id="CHEBI:456215"/>
    </ligand>
</feature>
<evidence type="ECO:0000313" key="9">
    <source>
        <dbReference type="Proteomes" id="UP000218775"/>
    </source>
</evidence>
<comment type="domain">
    <text evidence="5">Consists of three domains, a large central CORE domain and two small peripheral domains, NMPbind and LID, which undergo movements during catalysis. The LID domain closes over the site of phosphoryl transfer upon ATP binding. Assembling and dissambling the active center during each catalytic cycle provides an effective means to prevent ATP hydrolysis.</text>
</comment>
<dbReference type="EC" id="2.7.4.3" evidence="5 7"/>
<keyword evidence="2 5" id="KW-0545">Nucleotide biosynthesis</keyword>
<feature type="binding site" evidence="5">
    <location>
        <position position="113"/>
    </location>
    <ligand>
        <name>AMP</name>
        <dbReference type="ChEBI" id="CHEBI:456215"/>
    </ligand>
</feature>
<evidence type="ECO:0000256" key="6">
    <source>
        <dbReference type="RuleBase" id="RU003330"/>
    </source>
</evidence>
<evidence type="ECO:0000256" key="1">
    <source>
        <dbReference type="ARBA" id="ARBA00022679"/>
    </source>
</evidence>
<evidence type="ECO:0000256" key="3">
    <source>
        <dbReference type="ARBA" id="ARBA00022741"/>
    </source>
</evidence>
<dbReference type="CDD" id="cd01428">
    <property type="entry name" value="ADK"/>
    <property type="match status" value="1"/>
</dbReference>
<dbReference type="GO" id="GO:0005524">
    <property type="term" value="F:ATP binding"/>
    <property type="evidence" value="ECO:0007669"/>
    <property type="project" value="UniProtKB-UniRule"/>
</dbReference>
<feature type="binding site" evidence="5">
    <location>
        <position position="189"/>
    </location>
    <ligand>
        <name>ATP</name>
        <dbReference type="ChEBI" id="CHEBI:30616"/>
    </ligand>
</feature>
<accession>A0A2A4X0V3</accession>
<comment type="catalytic activity">
    <reaction evidence="5 7">
        <text>AMP + ATP = 2 ADP</text>
        <dbReference type="Rhea" id="RHEA:12973"/>
        <dbReference type="ChEBI" id="CHEBI:30616"/>
        <dbReference type="ChEBI" id="CHEBI:456215"/>
        <dbReference type="ChEBI" id="CHEBI:456216"/>
        <dbReference type="EC" id="2.7.4.3"/>
    </reaction>
</comment>
<evidence type="ECO:0000256" key="7">
    <source>
        <dbReference type="RuleBase" id="RU003331"/>
    </source>
</evidence>
<feature type="binding site" evidence="5">
    <location>
        <position position="46"/>
    </location>
    <ligand>
        <name>AMP</name>
        <dbReference type="ChEBI" id="CHEBI:456215"/>
    </ligand>
</feature>
<feature type="binding site" evidence="5">
    <location>
        <position position="150"/>
    </location>
    <ligand>
        <name>AMP</name>
        <dbReference type="ChEBI" id="CHEBI:456215"/>
    </ligand>
</feature>
<evidence type="ECO:0000256" key="2">
    <source>
        <dbReference type="ARBA" id="ARBA00022727"/>
    </source>
</evidence>
<dbReference type="PROSITE" id="PS00113">
    <property type="entry name" value="ADENYLATE_KINASE"/>
    <property type="match status" value="1"/>
</dbReference>
<keyword evidence="5" id="KW-0963">Cytoplasm</keyword>
<comment type="subcellular location">
    <subcellularLocation>
        <location evidence="5 7">Cytoplasm</location>
    </subcellularLocation>
</comment>
<feature type="binding site" evidence="5">
    <location>
        <begin position="71"/>
        <end position="73"/>
    </location>
    <ligand>
        <name>AMP</name>
        <dbReference type="ChEBI" id="CHEBI:456215"/>
    </ligand>
</feature>
<dbReference type="Proteomes" id="UP000218775">
    <property type="component" value="Unassembled WGS sequence"/>
</dbReference>
<dbReference type="GO" id="GO:0004017">
    <property type="term" value="F:AMP kinase activity"/>
    <property type="evidence" value="ECO:0007669"/>
    <property type="project" value="UniProtKB-UniRule"/>
</dbReference>
<dbReference type="PANTHER" id="PTHR23359">
    <property type="entry name" value="NUCLEOTIDE KINASE"/>
    <property type="match status" value="1"/>
</dbReference>
<comment type="subunit">
    <text evidence="5 7">Monomer.</text>
</comment>
<name>A0A2A4X0V3_UNCAE</name>
<dbReference type="Gene3D" id="3.40.50.300">
    <property type="entry name" value="P-loop containing nucleotide triphosphate hydrolases"/>
    <property type="match status" value="1"/>
</dbReference>
<dbReference type="SUPFAM" id="SSF52540">
    <property type="entry name" value="P-loop containing nucleoside triphosphate hydrolases"/>
    <property type="match status" value="1"/>
</dbReference>
<sequence>MLKSKGLPPALKTKFKAILIFGPPGSGKGTMGKFLSSAGNHFHLSSGDIFRGLSPESPSGVLYHQYASQGKLLPDHVTIQIWYNYVSGLIATNKYFPSQQLLLLDGIPRTVEQVNILSHYVDVKTIILLKAKDDQTLIKRIQRRALIEKRLDDQDSEVLKKRLEVYLSETEPLLDHFPSKIIHTFNALQSPLDVLKDILIELSSDL</sequence>
<protein>
    <recommendedName>
        <fullName evidence="5 7">Adenylate kinase</fullName>
        <shortName evidence="5">AK</shortName>
        <ecNumber evidence="5 7">2.7.4.3</ecNumber>
    </recommendedName>
    <alternativeName>
        <fullName evidence="5">ATP-AMP transphosphorylase</fullName>
    </alternativeName>
    <alternativeName>
        <fullName evidence="5">ATP:AMP phosphotransferase</fullName>
    </alternativeName>
    <alternativeName>
        <fullName evidence="5">Adenylate monophosphate kinase</fullName>
    </alternativeName>
</protein>
<feature type="binding site" evidence="5">
    <location>
        <position position="144"/>
    </location>
    <ligand>
        <name>ATP</name>
        <dbReference type="ChEBI" id="CHEBI:30616"/>
    </ligand>
</feature>
<dbReference type="Pfam" id="PF00406">
    <property type="entry name" value="ADK"/>
    <property type="match status" value="1"/>
</dbReference>
<dbReference type="InterPro" id="IPR027417">
    <property type="entry name" value="P-loop_NTPase"/>
</dbReference>
<keyword evidence="1 5" id="KW-0808">Transferase</keyword>
<dbReference type="PRINTS" id="PR00094">
    <property type="entry name" value="ADENYLTKNASE"/>
</dbReference>
<comment type="function">
    <text evidence="5">Catalyzes the reversible transfer of the terminal phosphate group between ATP and AMP. Plays an important role in cellular energy homeostasis and in adenine nucleotide metabolism.</text>
</comment>
<dbReference type="InterPro" id="IPR033690">
    <property type="entry name" value="Adenylat_kinase_CS"/>
</dbReference>
<reference evidence="9" key="1">
    <citation type="submission" date="2017-08" db="EMBL/GenBank/DDBJ databases">
        <title>A dynamic microbial community with high functional redundancy inhabits the cold, oxic subseafloor aquifer.</title>
        <authorList>
            <person name="Tully B.J."/>
            <person name="Wheat C.G."/>
            <person name="Glazer B.T."/>
            <person name="Huber J.A."/>
        </authorList>
    </citation>
    <scope>NUCLEOTIDE SEQUENCE [LARGE SCALE GENOMIC DNA]</scope>
</reference>
<dbReference type="EMBL" id="NVUK01000030">
    <property type="protein sequence ID" value="PCI76332.1"/>
    <property type="molecule type" value="Genomic_DNA"/>
</dbReference>
<comment type="pathway">
    <text evidence="5">Purine metabolism; AMP biosynthesis via salvage pathway; AMP from ADP: step 1/1.</text>
</comment>
<dbReference type="GO" id="GO:0005737">
    <property type="term" value="C:cytoplasm"/>
    <property type="evidence" value="ECO:0007669"/>
    <property type="project" value="UniProtKB-SubCell"/>
</dbReference>